<comment type="caution">
    <text evidence="1">The sequence shown here is derived from an EMBL/GenBank/DDBJ whole genome shotgun (WGS) entry which is preliminary data.</text>
</comment>
<name>A0A328Z0I1_9BURK</name>
<dbReference type="RefSeq" id="WP_111878911.1">
    <property type="nucleotide sequence ID" value="NZ_CBCSGC010000012.1"/>
</dbReference>
<accession>A0A328Z0I1</accession>
<dbReference type="Proteomes" id="UP000248856">
    <property type="component" value="Unassembled WGS sequence"/>
</dbReference>
<proteinExistence type="predicted"/>
<gene>
    <name evidence="1" type="ORF">AX018_103320</name>
</gene>
<evidence type="ECO:0000313" key="1">
    <source>
        <dbReference type="EMBL" id="RAR77982.1"/>
    </source>
</evidence>
<dbReference type="EMBL" id="QLTA01000033">
    <property type="protein sequence ID" value="RAR77982.1"/>
    <property type="molecule type" value="Genomic_DNA"/>
</dbReference>
<evidence type="ECO:0000313" key="2">
    <source>
        <dbReference type="Proteomes" id="UP000248856"/>
    </source>
</evidence>
<protein>
    <submittedName>
        <fullName evidence="1">Uncharacterized protein</fullName>
    </submittedName>
</protein>
<dbReference type="OrthoDB" id="9858941at2"/>
<keyword evidence="2" id="KW-1185">Reference proteome</keyword>
<reference evidence="1 2" key="1">
    <citation type="submission" date="2018-06" db="EMBL/GenBank/DDBJ databases">
        <title>Genomic Encyclopedia of Archaeal and Bacterial Type Strains, Phase II (KMG-II): from individual species to whole genera.</title>
        <authorList>
            <person name="Goeker M."/>
        </authorList>
    </citation>
    <scope>NUCLEOTIDE SEQUENCE [LARGE SCALE GENOMIC DNA]</scope>
    <source>
        <strain evidence="1 2">CFPB 3232</strain>
    </source>
</reference>
<sequence length="132" mass="13676">MVDFAKATFSTKPSPVTVTVAPVVSGSKTVQLQLQPLPAFTITYAADGSGWEKFNAGLLEHVANIIIGVATPFITSAAQSAAQKALNENASFSVPDIPLQLDGISLKLTPSNLNISTADADHVLVTANVDIA</sequence>
<organism evidence="1 2">
    <name type="scientific">Paracidovorax anthurii</name>
    <dbReference type="NCBI Taxonomy" id="78229"/>
    <lineage>
        <taxon>Bacteria</taxon>
        <taxon>Pseudomonadati</taxon>
        <taxon>Pseudomonadota</taxon>
        <taxon>Betaproteobacteria</taxon>
        <taxon>Burkholderiales</taxon>
        <taxon>Comamonadaceae</taxon>
        <taxon>Paracidovorax</taxon>
    </lineage>
</organism>
<dbReference type="AlphaFoldDB" id="A0A328Z0I1"/>